<dbReference type="EMBL" id="MN739221">
    <property type="protein sequence ID" value="QHS94392.1"/>
    <property type="molecule type" value="Genomic_DNA"/>
</dbReference>
<feature type="transmembrane region" description="Helical" evidence="7">
    <location>
        <begin position="273"/>
        <end position="292"/>
    </location>
</feature>
<keyword evidence="3" id="KW-0547">Nucleotide-binding</keyword>
<dbReference type="InterPro" id="IPR036640">
    <property type="entry name" value="ABC1_TM_sf"/>
</dbReference>
<dbReference type="GO" id="GO:0016020">
    <property type="term" value="C:membrane"/>
    <property type="evidence" value="ECO:0007669"/>
    <property type="project" value="UniProtKB-SubCell"/>
</dbReference>
<dbReference type="InterPro" id="IPR017871">
    <property type="entry name" value="ABC_transporter-like_CS"/>
</dbReference>
<dbReference type="PROSITE" id="PS50893">
    <property type="entry name" value="ABC_TRANSPORTER_2"/>
    <property type="match status" value="1"/>
</dbReference>
<dbReference type="InterPro" id="IPR003593">
    <property type="entry name" value="AAA+_ATPase"/>
</dbReference>
<accession>A0A6C0BQX4</accession>
<feature type="transmembrane region" description="Helical" evidence="7">
    <location>
        <begin position="239"/>
        <end position="261"/>
    </location>
</feature>
<feature type="transmembrane region" description="Helical" evidence="7">
    <location>
        <begin position="132"/>
        <end position="150"/>
    </location>
</feature>
<keyword evidence="5 7" id="KW-1133">Transmembrane helix</keyword>
<feature type="transmembrane region" description="Helical" evidence="7">
    <location>
        <begin position="157"/>
        <end position="175"/>
    </location>
</feature>
<dbReference type="InterPro" id="IPR027417">
    <property type="entry name" value="P-loop_NTPase"/>
</dbReference>
<dbReference type="Pfam" id="PF00005">
    <property type="entry name" value="ABC_tran"/>
    <property type="match status" value="1"/>
</dbReference>
<evidence type="ECO:0000256" key="3">
    <source>
        <dbReference type="ARBA" id="ARBA00022741"/>
    </source>
</evidence>
<dbReference type="AlphaFoldDB" id="A0A6C0BQX4"/>
<dbReference type="SMART" id="SM00382">
    <property type="entry name" value="AAA"/>
    <property type="match status" value="1"/>
</dbReference>
<dbReference type="InterPro" id="IPR039421">
    <property type="entry name" value="Type_1_exporter"/>
</dbReference>
<dbReference type="SUPFAM" id="SSF90123">
    <property type="entry name" value="ABC transporter transmembrane region"/>
    <property type="match status" value="1"/>
</dbReference>
<feature type="transmembrane region" description="Helical" evidence="7">
    <location>
        <begin position="58"/>
        <end position="75"/>
    </location>
</feature>
<organism evidence="9">
    <name type="scientific">viral metagenome</name>
    <dbReference type="NCBI Taxonomy" id="1070528"/>
    <lineage>
        <taxon>unclassified sequences</taxon>
        <taxon>metagenomes</taxon>
        <taxon>organismal metagenomes</taxon>
    </lineage>
</organism>
<evidence type="ECO:0000259" key="8">
    <source>
        <dbReference type="PROSITE" id="PS50893"/>
    </source>
</evidence>
<sequence length="556" mass="64625">MNKAIVEIILSFYKQYPFYFFSSLIFMSLIPINDIYLSKLYGVMFEKIQQNTFKMSHFTHILGVISFLQIGYALMDLNDSKQIPLFQQKCKEIFLKKIFDDAKENFKEILTGELLSKIIRAQHIITSWYSKFITFIIPHIFEFTITLVYFTSIDITLGVTFGSLLFIFMVVLWLSPKTTNEVTIKSDKALNTIHEHVDDMLNNYISIYKEDKLEHEIGIMRKLNQTFIRLYNESVRVSLFYRIVLTVLLIGFLFKFTHRSFVLLSTKQMKKPMFFALIMMLTNLIGNLLWMIDTTRDVIFDYGTIKNSDFLRETSVVKNIIENCSDNTDKENVLEMSNVFFKYDSAVNYTLKNINLKIKRGEKYLILGEIGSGKTTLVKMLLRLIKPEKGTLYLNGVCYNNFEVKSFFKKMGFMPQNCVLFNRSIVENIRYDNESITKGEIVDILHKFGIMKHFSNLTNGIDSSAGKNGNNLSGGQRQLVWLLKIFFKRPDIIIMDEPTASLDKGTKDLFFDIVGKLLGDKTIIIVTHDDDLLQFTRNMIIVKNGETHLTLDRKDI</sequence>
<dbReference type="GO" id="GO:0015421">
    <property type="term" value="F:ABC-type oligopeptide transporter activity"/>
    <property type="evidence" value="ECO:0007669"/>
    <property type="project" value="TreeGrafter"/>
</dbReference>
<evidence type="ECO:0000256" key="1">
    <source>
        <dbReference type="ARBA" id="ARBA00004141"/>
    </source>
</evidence>
<proteinExistence type="predicted"/>
<dbReference type="Gene3D" id="1.20.1560.10">
    <property type="entry name" value="ABC transporter type 1, transmembrane domain"/>
    <property type="match status" value="1"/>
</dbReference>
<evidence type="ECO:0000256" key="4">
    <source>
        <dbReference type="ARBA" id="ARBA00022840"/>
    </source>
</evidence>
<protein>
    <recommendedName>
        <fullName evidence="8">ABC transporter domain-containing protein</fullName>
    </recommendedName>
</protein>
<evidence type="ECO:0000256" key="7">
    <source>
        <dbReference type="SAM" id="Phobius"/>
    </source>
</evidence>
<evidence type="ECO:0000256" key="6">
    <source>
        <dbReference type="ARBA" id="ARBA00023136"/>
    </source>
</evidence>
<keyword evidence="2 7" id="KW-0812">Transmembrane</keyword>
<evidence type="ECO:0000256" key="5">
    <source>
        <dbReference type="ARBA" id="ARBA00022989"/>
    </source>
</evidence>
<reference evidence="9" key="1">
    <citation type="journal article" date="2020" name="Nature">
        <title>Giant virus diversity and host interactions through global metagenomics.</title>
        <authorList>
            <person name="Schulz F."/>
            <person name="Roux S."/>
            <person name="Paez-Espino D."/>
            <person name="Jungbluth S."/>
            <person name="Walsh D.A."/>
            <person name="Denef V.J."/>
            <person name="McMahon K.D."/>
            <person name="Konstantinidis K.T."/>
            <person name="Eloe-Fadrosh E.A."/>
            <person name="Kyrpides N.C."/>
            <person name="Woyke T."/>
        </authorList>
    </citation>
    <scope>NUCLEOTIDE SEQUENCE</scope>
    <source>
        <strain evidence="9">GVMAG-M-3300018416-26</strain>
    </source>
</reference>
<keyword evidence="4" id="KW-0067">ATP-binding</keyword>
<comment type="subcellular location">
    <subcellularLocation>
        <location evidence="1">Membrane</location>
        <topology evidence="1">Multi-pass membrane protein</topology>
    </subcellularLocation>
</comment>
<evidence type="ECO:0000256" key="2">
    <source>
        <dbReference type="ARBA" id="ARBA00022692"/>
    </source>
</evidence>
<feature type="domain" description="ABC transporter" evidence="8">
    <location>
        <begin position="334"/>
        <end position="556"/>
    </location>
</feature>
<dbReference type="PROSITE" id="PS00211">
    <property type="entry name" value="ABC_TRANSPORTER_1"/>
    <property type="match status" value="1"/>
</dbReference>
<feature type="transmembrane region" description="Helical" evidence="7">
    <location>
        <begin position="16"/>
        <end position="37"/>
    </location>
</feature>
<dbReference type="GO" id="GO:0005524">
    <property type="term" value="F:ATP binding"/>
    <property type="evidence" value="ECO:0007669"/>
    <property type="project" value="UniProtKB-KW"/>
</dbReference>
<dbReference type="PANTHER" id="PTHR43394:SF1">
    <property type="entry name" value="ATP-BINDING CASSETTE SUB-FAMILY B MEMBER 10, MITOCHONDRIAL"/>
    <property type="match status" value="1"/>
</dbReference>
<dbReference type="GO" id="GO:0016887">
    <property type="term" value="F:ATP hydrolysis activity"/>
    <property type="evidence" value="ECO:0007669"/>
    <property type="project" value="InterPro"/>
</dbReference>
<name>A0A6C0BQX4_9ZZZZ</name>
<dbReference type="PANTHER" id="PTHR43394">
    <property type="entry name" value="ATP-DEPENDENT PERMEASE MDL1, MITOCHONDRIAL"/>
    <property type="match status" value="1"/>
</dbReference>
<dbReference type="InterPro" id="IPR003439">
    <property type="entry name" value="ABC_transporter-like_ATP-bd"/>
</dbReference>
<dbReference type="Gene3D" id="3.40.50.300">
    <property type="entry name" value="P-loop containing nucleotide triphosphate hydrolases"/>
    <property type="match status" value="1"/>
</dbReference>
<keyword evidence="6 7" id="KW-0472">Membrane</keyword>
<evidence type="ECO:0000313" key="9">
    <source>
        <dbReference type="EMBL" id="QHS94392.1"/>
    </source>
</evidence>
<dbReference type="SUPFAM" id="SSF52540">
    <property type="entry name" value="P-loop containing nucleoside triphosphate hydrolases"/>
    <property type="match status" value="1"/>
</dbReference>